<dbReference type="EMBL" id="VHIQ01000001">
    <property type="protein sequence ID" value="TPV35411.1"/>
    <property type="molecule type" value="Genomic_DNA"/>
</dbReference>
<dbReference type="GO" id="GO:0016020">
    <property type="term" value="C:membrane"/>
    <property type="evidence" value="ECO:0007669"/>
    <property type="project" value="UniProtKB-SubCell"/>
</dbReference>
<evidence type="ECO:0000313" key="8">
    <source>
        <dbReference type="Proteomes" id="UP000317332"/>
    </source>
</evidence>
<comment type="subcellular location">
    <subcellularLocation>
        <location evidence="1">Membrane</location>
        <topology evidence="1">Single-pass membrane protein</topology>
    </subcellularLocation>
</comment>
<accession>A0A506PNY4</accession>
<evidence type="ECO:0000256" key="1">
    <source>
        <dbReference type="ARBA" id="ARBA00004167"/>
    </source>
</evidence>
<reference evidence="7 8" key="1">
    <citation type="submission" date="2019-06" db="EMBL/GenBank/DDBJ databases">
        <title>Flavobacteriaceae Paucihalobacterium erythroidium CWB-1, complete genome.</title>
        <authorList>
            <person name="Wu S."/>
        </authorList>
    </citation>
    <scope>NUCLEOTIDE SEQUENCE [LARGE SCALE GENOMIC DNA]</scope>
    <source>
        <strain evidence="7 8">CWB-1</strain>
    </source>
</reference>
<dbReference type="PANTHER" id="PTHR34478:SF1">
    <property type="entry name" value="PROTEIN LEMA"/>
    <property type="match status" value="1"/>
</dbReference>
<evidence type="ECO:0000256" key="5">
    <source>
        <dbReference type="ARBA" id="ARBA00023136"/>
    </source>
</evidence>
<dbReference type="Proteomes" id="UP000317332">
    <property type="component" value="Unassembled WGS sequence"/>
</dbReference>
<proteinExistence type="inferred from homology"/>
<dbReference type="AlphaFoldDB" id="A0A506PNY4"/>
<evidence type="ECO:0000256" key="4">
    <source>
        <dbReference type="ARBA" id="ARBA00022989"/>
    </source>
</evidence>
<dbReference type="OrthoDB" id="9804152at2"/>
<comment type="caution">
    <text evidence="7">The sequence shown here is derived from an EMBL/GenBank/DDBJ whole genome shotgun (WGS) entry which is preliminary data.</text>
</comment>
<dbReference type="SUPFAM" id="SSF140478">
    <property type="entry name" value="LemA-like"/>
    <property type="match status" value="1"/>
</dbReference>
<evidence type="ECO:0000313" key="7">
    <source>
        <dbReference type="EMBL" id="TPV35411.1"/>
    </source>
</evidence>
<evidence type="ECO:0000256" key="2">
    <source>
        <dbReference type="ARBA" id="ARBA00008854"/>
    </source>
</evidence>
<keyword evidence="8" id="KW-1185">Reference proteome</keyword>
<protein>
    <submittedName>
        <fullName evidence="7">LemA family protein</fullName>
    </submittedName>
</protein>
<feature type="transmembrane region" description="Helical" evidence="6">
    <location>
        <begin position="6"/>
        <end position="24"/>
    </location>
</feature>
<name>A0A506PNY4_9FLAO</name>
<dbReference type="Gene3D" id="1.20.1440.20">
    <property type="entry name" value="LemA-like domain"/>
    <property type="match status" value="1"/>
</dbReference>
<dbReference type="InterPro" id="IPR023353">
    <property type="entry name" value="LemA-like_dom_sf"/>
</dbReference>
<dbReference type="InterPro" id="IPR007156">
    <property type="entry name" value="MamQ_LemA"/>
</dbReference>
<dbReference type="RefSeq" id="WP_140988420.1">
    <property type="nucleotide sequence ID" value="NZ_VHIQ01000001.1"/>
</dbReference>
<evidence type="ECO:0000256" key="3">
    <source>
        <dbReference type="ARBA" id="ARBA00022692"/>
    </source>
</evidence>
<comment type="similarity">
    <text evidence="2">Belongs to the LemA family.</text>
</comment>
<evidence type="ECO:0000256" key="6">
    <source>
        <dbReference type="SAM" id="Phobius"/>
    </source>
</evidence>
<gene>
    <name evidence="7" type="ORF">FJ651_00375</name>
</gene>
<dbReference type="PANTHER" id="PTHR34478">
    <property type="entry name" value="PROTEIN LEMA"/>
    <property type="match status" value="1"/>
</dbReference>
<organism evidence="7 8">
    <name type="scientific">Paucihalobacter ruber</name>
    <dbReference type="NCBI Taxonomy" id="2567861"/>
    <lineage>
        <taxon>Bacteria</taxon>
        <taxon>Pseudomonadati</taxon>
        <taxon>Bacteroidota</taxon>
        <taxon>Flavobacteriia</taxon>
        <taxon>Flavobacteriales</taxon>
        <taxon>Flavobacteriaceae</taxon>
        <taxon>Paucihalobacter</taxon>
    </lineage>
</organism>
<keyword evidence="5 6" id="KW-0472">Membrane</keyword>
<keyword evidence="4 6" id="KW-1133">Transmembrane helix</keyword>
<keyword evidence="3 6" id="KW-0812">Transmembrane</keyword>
<dbReference type="Pfam" id="PF04011">
    <property type="entry name" value="LemA"/>
    <property type="match status" value="1"/>
</dbReference>
<sequence>MSVIIIALVILTIVYFIYIYNTLIKLRTMVNEAWSGIDVQLQKRHDLIPNIVQVVQGYATHEKNLFESITKLRNQGIKADNVKEQEAAEVGLSKALGNLFAVVENYPELKANQNFLELQKELSVVENDLQRARRYYNGSVRNYNILIEQFPSMLVAKAANHTTKDFFDIKNETERVVPNVNF</sequence>